<keyword evidence="1" id="KW-0175">Coiled coil</keyword>
<accession>A0A4R4KQ93</accession>
<evidence type="ECO:0000313" key="3">
    <source>
        <dbReference type="Proteomes" id="UP000295706"/>
    </source>
</evidence>
<proteinExistence type="predicted"/>
<evidence type="ECO:0000313" key="2">
    <source>
        <dbReference type="EMBL" id="TDB69082.1"/>
    </source>
</evidence>
<sequence length="487" mass="56749">MLPRIENGEAFSRFLTLYRQHNANCPTYTLTRTRKTADGRIYHQEIMRKSGTITESVKTTFYMVLRQYVDSYNRIASTMPAGMYTQEDPPSMLTNCVRMGELCDCSDRTVRNHLNRLRSLGVVRTKFHGSKHDFELWISKEILFGGEGEEAAKPLKKVPNSPLPEGFSKIFPHSNTHREFIEKENGNADFVNCGYGENDYRERGRAETGDSLNEMLPNEPTGQEQRKMIGGAGGAKIAKPAIPQVRLPQLPKQYLELLMEFWLYAWRVIYPGRDFSRDEQEKALLAIAAGVYRQFSEERTPREWVDFQTRQLEKLDKAAKYYDNHPEAYRPDPFAVHVPGRGYFDAENLQGFTGLEAWMKRDEVKGAHRKQAYAETREKVQKRAEALLRTARRDFEKLRLEVKPRKEVAHMNQISLFQYYRTSFEGLGKTWTDKFCKQYLDQQAADFQPPKYYKSRKTRRQAGEMTPEVIIEVESWMQEGEGWYSEI</sequence>
<name>A0A4R4KQ93_9BACT</name>
<protein>
    <submittedName>
        <fullName evidence="2">Uncharacterized protein</fullName>
    </submittedName>
</protein>
<keyword evidence="3" id="KW-1185">Reference proteome</keyword>
<dbReference type="AlphaFoldDB" id="A0A4R4KQ93"/>
<feature type="coiled-coil region" evidence="1">
    <location>
        <begin position="370"/>
        <end position="401"/>
    </location>
</feature>
<dbReference type="Proteomes" id="UP000295706">
    <property type="component" value="Unassembled WGS sequence"/>
</dbReference>
<evidence type="ECO:0000256" key="1">
    <source>
        <dbReference type="SAM" id="Coils"/>
    </source>
</evidence>
<dbReference type="RefSeq" id="WP_132113824.1">
    <property type="nucleotide sequence ID" value="NZ_SMJU01000001.1"/>
</dbReference>
<organism evidence="2 3">
    <name type="scientific">Arundinibacter roseus</name>
    <dbReference type="NCBI Taxonomy" id="2070510"/>
    <lineage>
        <taxon>Bacteria</taxon>
        <taxon>Pseudomonadati</taxon>
        <taxon>Bacteroidota</taxon>
        <taxon>Cytophagia</taxon>
        <taxon>Cytophagales</taxon>
        <taxon>Spirosomataceae</taxon>
        <taxon>Arundinibacter</taxon>
    </lineage>
</organism>
<dbReference type="EMBL" id="SMJU01000001">
    <property type="protein sequence ID" value="TDB69082.1"/>
    <property type="molecule type" value="Genomic_DNA"/>
</dbReference>
<gene>
    <name evidence="2" type="ORF">EZE20_01740</name>
</gene>
<dbReference type="OrthoDB" id="865169at2"/>
<reference evidence="2 3" key="1">
    <citation type="submission" date="2019-02" db="EMBL/GenBank/DDBJ databases">
        <title>Arundinibacter roseus gen. nov., sp. nov., a new member of the family Cytophagaceae.</title>
        <authorList>
            <person name="Szuroczki S."/>
            <person name="Khayer B."/>
            <person name="Sproer C."/>
            <person name="Toumi M."/>
            <person name="Szabo A."/>
            <person name="Felfoldi T."/>
            <person name="Schumann P."/>
            <person name="Toth E."/>
        </authorList>
    </citation>
    <scope>NUCLEOTIDE SEQUENCE [LARGE SCALE GENOMIC DNA]</scope>
    <source>
        <strain evidence="2 3">DMA-k-7a</strain>
    </source>
</reference>
<comment type="caution">
    <text evidence="2">The sequence shown here is derived from an EMBL/GenBank/DDBJ whole genome shotgun (WGS) entry which is preliminary data.</text>
</comment>